<dbReference type="OrthoDB" id="8866339at2"/>
<dbReference type="SUPFAM" id="SSF48452">
    <property type="entry name" value="TPR-like"/>
    <property type="match status" value="2"/>
</dbReference>
<accession>A0A2A2GD65</accession>
<dbReference type="Gene3D" id="1.25.40.10">
    <property type="entry name" value="Tetratricopeptide repeat domain"/>
    <property type="match status" value="3"/>
</dbReference>
<keyword evidence="1" id="KW-0802">TPR repeat</keyword>
<dbReference type="PANTHER" id="PTHR12558">
    <property type="entry name" value="CELL DIVISION CYCLE 16,23,27"/>
    <property type="match status" value="1"/>
</dbReference>
<dbReference type="GO" id="GO:0008237">
    <property type="term" value="F:metallopeptidase activity"/>
    <property type="evidence" value="ECO:0007669"/>
    <property type="project" value="InterPro"/>
</dbReference>
<dbReference type="EMBL" id="NSKE01000001">
    <property type="protein sequence ID" value="PAU95576.1"/>
    <property type="molecule type" value="Genomic_DNA"/>
</dbReference>
<evidence type="ECO:0000256" key="1">
    <source>
        <dbReference type="PROSITE-ProRule" id="PRU00339"/>
    </source>
</evidence>
<dbReference type="PANTHER" id="PTHR12558:SF44">
    <property type="entry name" value="TETRATRICOPEPTIDE REPEAT-CONTAINING PROTEIN"/>
    <property type="match status" value="1"/>
</dbReference>
<proteinExistence type="predicted"/>
<evidence type="ECO:0008006" key="4">
    <source>
        <dbReference type="Google" id="ProtNLM"/>
    </source>
</evidence>
<keyword evidence="3" id="KW-1185">Reference proteome</keyword>
<dbReference type="InterPro" id="IPR011990">
    <property type="entry name" value="TPR-like_helical_dom_sf"/>
</dbReference>
<dbReference type="SUPFAM" id="SSF55486">
    <property type="entry name" value="Metalloproteases ('zincins'), catalytic domain"/>
    <property type="match status" value="1"/>
</dbReference>
<evidence type="ECO:0000313" key="3">
    <source>
        <dbReference type="Proteomes" id="UP000218831"/>
    </source>
</evidence>
<dbReference type="InterPro" id="IPR024079">
    <property type="entry name" value="MetalloPept_cat_dom_sf"/>
</dbReference>
<gene>
    <name evidence="2" type="ORF">CK503_00475</name>
</gene>
<feature type="repeat" description="TPR" evidence="1">
    <location>
        <begin position="894"/>
        <end position="927"/>
    </location>
</feature>
<dbReference type="PROSITE" id="PS50005">
    <property type="entry name" value="TPR"/>
    <property type="match status" value="1"/>
</dbReference>
<dbReference type="GO" id="GO:0051301">
    <property type="term" value="P:cell division"/>
    <property type="evidence" value="ECO:0007669"/>
    <property type="project" value="TreeGrafter"/>
</dbReference>
<dbReference type="SMART" id="SM00028">
    <property type="entry name" value="TPR"/>
    <property type="match status" value="5"/>
</dbReference>
<organism evidence="2 3">
    <name type="scientific">Fodinibius salipaludis</name>
    <dbReference type="NCBI Taxonomy" id="2032627"/>
    <lineage>
        <taxon>Bacteria</taxon>
        <taxon>Pseudomonadati</taxon>
        <taxon>Balneolota</taxon>
        <taxon>Balneolia</taxon>
        <taxon>Balneolales</taxon>
        <taxon>Balneolaceae</taxon>
        <taxon>Fodinibius</taxon>
    </lineage>
</organism>
<protein>
    <recommendedName>
        <fullName evidence="4">Tetratricopeptide repeat protein</fullName>
    </recommendedName>
</protein>
<dbReference type="InterPro" id="IPR019734">
    <property type="entry name" value="TPR_rpt"/>
</dbReference>
<dbReference type="Proteomes" id="UP000218831">
    <property type="component" value="Unassembled WGS sequence"/>
</dbReference>
<sequence length="969" mass="110330">MVLQYFQKLLLYVIIITFVIGCADKPKPYADNVDAARELLGQQRDKALEQVKQEVTSQNIEKLISLGLWDEADTYLSEIDQPKVPLQLAEARLLIKKHQYAKAEQLVSSVLQDQPDNREAMLLQARLDIQAWRLDQAEQKAEDLLDSDTEDPKAELILGRIALLNRNYDQVLERAQKIQRWDSNFAGGYWLESEAHFWSQNPEQAEAPLQKALSIAPFDADARFSYGYAIWRRVDATQLDDMAAQCNLALEVNPLHYLTHWHFGNGHTNLTYADYAHPTDSTVQSLLEKSEDLIAEDQIEEAIEETRSVGNEYPASILPAMARGSIYYMAYDMDRDARLDSAQAIFETVLEEKQNYGPAHNGLAAVIKQRQFEQLDEFESLEDSIAQTPVPTSGSVFYDVFPDAQYYPGDRVTKMIAQQIGPSKAYLPMINKFGSDFAIPPLHIDLAEAMDNNYFRYGTTFDNRQWMDIRGVGSGATGIEYLERGAHLERNVLAHEYAHLYHGRILTDHEDRRIRSLYHDAMKNNHTLDYYAANNESEYFAQGYAGFLSEEKVHPLNHKSMNTREYIRSKDPHLYAFLDSLLSKQKAYLSGDEKVFDDNWAQTHLALAKNSSDVATAKAHLDTALSYSSDYIPVILEYAEVEANEKNYEEADQRVSKAKKLNPNYAPVYVTEAEVLHHKSLNGELSYNKSIDRQAILFDKAERLEGDLAEQAQLNRIQRNRFRQYGHIGKALGVAKQYAEDGPTISTYLRDRVEEAEADYYAMRSNIGYSAEAVDFYESLVDQNPQNFEYRLRYSDALIIAKQLDKAVSVIAEGQRILASADNERDDYKLRRAQISILNGAENQAEGILDEVEINSVEVEDQLLKAQLLVELDRMEDAKEILNSIETTLPAEQASLHFTKAILAKGMGNVDEAEERFKTALSKDPYHLKARIELLSILNEQGKEAEKSEWVEDAEQLVVPLGPDFNREI</sequence>
<dbReference type="Pfam" id="PF14559">
    <property type="entry name" value="TPR_19"/>
    <property type="match status" value="1"/>
</dbReference>
<reference evidence="2 3" key="1">
    <citation type="submission" date="2017-08" db="EMBL/GenBank/DDBJ databases">
        <title>Aliifodinibius alkalisoli sp. nov., isolated from saline alkaline soil.</title>
        <authorList>
            <person name="Liu D."/>
            <person name="Zhang G."/>
        </authorList>
    </citation>
    <scope>NUCLEOTIDE SEQUENCE [LARGE SCALE GENOMIC DNA]</scope>
    <source>
        <strain evidence="2 3">WN023</strain>
    </source>
</reference>
<evidence type="ECO:0000313" key="2">
    <source>
        <dbReference type="EMBL" id="PAU95576.1"/>
    </source>
</evidence>
<dbReference type="Gene3D" id="3.40.390.10">
    <property type="entry name" value="Collagenase (Catalytic Domain)"/>
    <property type="match status" value="1"/>
</dbReference>
<comment type="caution">
    <text evidence="2">The sequence shown here is derived from an EMBL/GenBank/DDBJ whole genome shotgun (WGS) entry which is preliminary data.</text>
</comment>
<dbReference type="AlphaFoldDB" id="A0A2A2GD65"/>
<name>A0A2A2GD65_9BACT</name>